<accession>A0ABW3FLZ7</accession>
<gene>
    <name evidence="1" type="ORF">ACFQ16_00795</name>
</gene>
<name>A0ABW3FLZ7_9PSEU</name>
<reference evidence="2" key="1">
    <citation type="journal article" date="2019" name="Int. J. Syst. Evol. Microbiol.">
        <title>The Global Catalogue of Microorganisms (GCM) 10K type strain sequencing project: providing services to taxonomists for standard genome sequencing and annotation.</title>
        <authorList>
            <consortium name="The Broad Institute Genomics Platform"/>
            <consortium name="The Broad Institute Genome Sequencing Center for Infectious Disease"/>
            <person name="Wu L."/>
            <person name="Ma J."/>
        </authorList>
    </citation>
    <scope>NUCLEOTIDE SEQUENCE [LARGE SCALE GENOMIC DNA]</scope>
    <source>
        <strain evidence="2">CCUG 56401</strain>
    </source>
</reference>
<evidence type="ECO:0000313" key="1">
    <source>
        <dbReference type="EMBL" id="MFD0918270.1"/>
    </source>
</evidence>
<organism evidence="1 2">
    <name type="scientific">Saccharopolyspora rosea</name>
    <dbReference type="NCBI Taxonomy" id="524884"/>
    <lineage>
        <taxon>Bacteria</taxon>
        <taxon>Bacillati</taxon>
        <taxon>Actinomycetota</taxon>
        <taxon>Actinomycetes</taxon>
        <taxon>Pseudonocardiales</taxon>
        <taxon>Pseudonocardiaceae</taxon>
        <taxon>Saccharopolyspora</taxon>
    </lineage>
</organism>
<keyword evidence="2" id="KW-1185">Reference proteome</keyword>
<dbReference type="Proteomes" id="UP001597018">
    <property type="component" value="Unassembled WGS sequence"/>
</dbReference>
<evidence type="ECO:0000313" key="2">
    <source>
        <dbReference type="Proteomes" id="UP001597018"/>
    </source>
</evidence>
<dbReference type="RefSeq" id="WP_263250101.1">
    <property type="nucleotide sequence ID" value="NZ_BAABLT010000034.1"/>
</dbReference>
<proteinExistence type="predicted"/>
<sequence>MFRFSLVNWFWRPVGVGRHAFDVVVRQAGPHDAVFSFCGVEVEAWQVQRLPSEIEWIEEATCMTCWREITSRLAAEKST</sequence>
<evidence type="ECO:0008006" key="3">
    <source>
        <dbReference type="Google" id="ProtNLM"/>
    </source>
</evidence>
<protein>
    <recommendedName>
        <fullName evidence="3">Zinc-finger</fullName>
    </recommendedName>
</protein>
<dbReference type="EMBL" id="JBHTIW010000001">
    <property type="protein sequence ID" value="MFD0918270.1"/>
    <property type="molecule type" value="Genomic_DNA"/>
</dbReference>
<comment type="caution">
    <text evidence="1">The sequence shown here is derived from an EMBL/GenBank/DDBJ whole genome shotgun (WGS) entry which is preliminary data.</text>
</comment>